<reference evidence="2" key="2">
    <citation type="submission" date="2018-05" db="EMBL/GenBank/DDBJ databases">
        <title>OpunRS2 (Oryza punctata Reference Sequence Version 2).</title>
        <authorList>
            <person name="Zhang J."/>
            <person name="Kudrna D."/>
            <person name="Lee S."/>
            <person name="Talag J."/>
            <person name="Welchert J."/>
            <person name="Wing R.A."/>
        </authorList>
    </citation>
    <scope>NUCLEOTIDE SEQUENCE [LARGE SCALE GENOMIC DNA]</scope>
</reference>
<sequence length="208" mass="22220">MLSAATRQAATMFLALFQVGGCPELGAAAPCFVCGGGIVVPKVVGEVIGPVPMVVAAAPLVGLAPVVEATNFSLPDLGMKAMISRPASNVEAIAIGMKYTSLKRKYTDLKEFVATAKLKDGFVSALDHFHEEHSRRFALSLQDLSYVFVNPLPSKSKIDPQGSPAGEQANVKGFGVRYMCPPPMMVPPQDEFPRASGVPSFWHTCHRF</sequence>
<name>A0A0E0JZ06_ORYPU</name>
<organism evidence="2">
    <name type="scientific">Oryza punctata</name>
    <name type="common">Red rice</name>
    <dbReference type="NCBI Taxonomy" id="4537"/>
    <lineage>
        <taxon>Eukaryota</taxon>
        <taxon>Viridiplantae</taxon>
        <taxon>Streptophyta</taxon>
        <taxon>Embryophyta</taxon>
        <taxon>Tracheophyta</taxon>
        <taxon>Spermatophyta</taxon>
        <taxon>Magnoliopsida</taxon>
        <taxon>Liliopsida</taxon>
        <taxon>Poales</taxon>
        <taxon>Poaceae</taxon>
        <taxon>BOP clade</taxon>
        <taxon>Oryzoideae</taxon>
        <taxon>Oryzeae</taxon>
        <taxon>Oryzinae</taxon>
        <taxon>Oryza</taxon>
    </lineage>
</organism>
<accession>A0A0E0JZ06</accession>
<dbReference type="HOGENOM" id="CLU_1322771_0_0_1"/>
<dbReference type="Gramene" id="OPUNC02G12470.1">
    <property type="protein sequence ID" value="OPUNC02G12470.1"/>
    <property type="gene ID" value="OPUNC02G12470"/>
</dbReference>
<dbReference type="Proteomes" id="UP000026962">
    <property type="component" value="Chromosome 2"/>
</dbReference>
<evidence type="ECO:0000313" key="3">
    <source>
        <dbReference type="Proteomes" id="UP000026962"/>
    </source>
</evidence>
<proteinExistence type="predicted"/>
<dbReference type="AlphaFoldDB" id="A0A0E0JZ06"/>
<protein>
    <submittedName>
        <fullName evidence="2">Uncharacterized protein</fullName>
    </submittedName>
</protein>
<dbReference type="EnsemblPlants" id="OPUNC02G12470.1">
    <property type="protein sequence ID" value="OPUNC02G12470.1"/>
    <property type="gene ID" value="OPUNC02G12470"/>
</dbReference>
<evidence type="ECO:0000313" key="2">
    <source>
        <dbReference type="EnsemblPlants" id="OPUNC02G12470.1"/>
    </source>
</evidence>
<keyword evidence="3" id="KW-1185">Reference proteome</keyword>
<feature type="signal peptide" evidence="1">
    <location>
        <begin position="1"/>
        <end position="28"/>
    </location>
</feature>
<evidence type="ECO:0000256" key="1">
    <source>
        <dbReference type="SAM" id="SignalP"/>
    </source>
</evidence>
<keyword evidence="1" id="KW-0732">Signal</keyword>
<feature type="chain" id="PRO_5002364489" evidence="1">
    <location>
        <begin position="29"/>
        <end position="208"/>
    </location>
</feature>
<reference evidence="2" key="1">
    <citation type="submission" date="2015-04" db="UniProtKB">
        <authorList>
            <consortium name="EnsemblPlants"/>
        </authorList>
    </citation>
    <scope>IDENTIFICATION</scope>
</reference>